<dbReference type="EMBL" id="CAADEY010000032">
    <property type="protein sequence ID" value="VFJ51488.1"/>
    <property type="molecule type" value="Genomic_DNA"/>
</dbReference>
<accession>A0A450SFA0</accession>
<sequence>MNFATYLLALSIEPEARALPQTEHQRVEERRADLVVEPQEKGERRLHLAHRNPKQQFCALWPLDKTKDFYLRSK</sequence>
<organism evidence="1">
    <name type="scientific">Candidatus Kentrum sp. DK</name>
    <dbReference type="NCBI Taxonomy" id="2126562"/>
    <lineage>
        <taxon>Bacteria</taxon>
        <taxon>Pseudomonadati</taxon>
        <taxon>Pseudomonadota</taxon>
        <taxon>Gammaproteobacteria</taxon>
        <taxon>Candidatus Kentrum</taxon>
    </lineage>
</organism>
<protein>
    <submittedName>
        <fullName evidence="1">Uncharacterized protein</fullName>
    </submittedName>
</protein>
<dbReference type="AlphaFoldDB" id="A0A450SFA0"/>
<evidence type="ECO:0000313" key="1">
    <source>
        <dbReference type="EMBL" id="VFJ51488.1"/>
    </source>
</evidence>
<name>A0A450SFA0_9GAMM</name>
<gene>
    <name evidence="1" type="ORF">BECKDK2373C_GA0170839_10327</name>
</gene>
<reference evidence="1" key="1">
    <citation type="submission" date="2019-02" db="EMBL/GenBank/DDBJ databases">
        <authorList>
            <person name="Gruber-Vodicka R. H."/>
            <person name="Seah K. B. B."/>
        </authorList>
    </citation>
    <scope>NUCLEOTIDE SEQUENCE</scope>
    <source>
        <strain evidence="1">BECK_DK161</strain>
    </source>
</reference>
<proteinExistence type="predicted"/>